<dbReference type="Pfam" id="PF00501">
    <property type="entry name" value="AMP-binding"/>
    <property type="match status" value="1"/>
</dbReference>
<dbReference type="AlphaFoldDB" id="A0A1W6P0N1"/>
<name>A0A1W6P0N1_9RHOB</name>
<keyword evidence="6" id="KW-1185">Reference proteome</keyword>
<dbReference type="InterPro" id="IPR020845">
    <property type="entry name" value="AMP-binding_CS"/>
</dbReference>
<accession>A0A1W6P0N1</accession>
<keyword evidence="2 5" id="KW-0436">Ligase</keyword>
<evidence type="ECO:0000313" key="5">
    <source>
        <dbReference type="EMBL" id="ARO15009.1"/>
    </source>
</evidence>
<evidence type="ECO:0000259" key="4">
    <source>
        <dbReference type="Pfam" id="PF13193"/>
    </source>
</evidence>
<protein>
    <submittedName>
        <fullName evidence="5">Fatty-acyl-CoA synthase</fullName>
        <ecNumber evidence="5">6.2.1.-</ecNumber>
    </submittedName>
</protein>
<evidence type="ECO:0000259" key="3">
    <source>
        <dbReference type="Pfam" id="PF00501"/>
    </source>
</evidence>
<feature type="domain" description="AMP-dependent synthetase/ligase" evidence="3">
    <location>
        <begin position="34"/>
        <end position="427"/>
    </location>
</feature>
<evidence type="ECO:0000256" key="1">
    <source>
        <dbReference type="ARBA" id="ARBA00006432"/>
    </source>
</evidence>
<dbReference type="Gene3D" id="3.30.300.30">
    <property type="match status" value="1"/>
</dbReference>
<dbReference type="PROSITE" id="PS00455">
    <property type="entry name" value="AMP_BINDING"/>
    <property type="match status" value="1"/>
</dbReference>
<dbReference type="EMBL" id="CP019937">
    <property type="protein sequence ID" value="ARO15009.1"/>
    <property type="molecule type" value="Genomic_DNA"/>
</dbReference>
<dbReference type="CDD" id="cd05944">
    <property type="entry name" value="FACL_like_4"/>
    <property type="match status" value="1"/>
</dbReference>
<dbReference type="InterPro" id="IPR042099">
    <property type="entry name" value="ANL_N_sf"/>
</dbReference>
<sequence length="630" mass="67359">MVQFISAADSVAIAAETPWPPTDFPTTTWHLVDRAATRFGARRGVTFQLTSGPRARAETLTWAQLRDQVAQAANLFRSLGIGETDVVATVLPNCNEMVVSYFGAQAAGIVCPINPLLEAEQIAGILRETGAKVVVTLKTMPGADVAQKTAAALRDVPNVTHVIEVDLARYLPWFKRIIAGFMRPKMDVAHQAQVLDFPTALAGQGTQLAFDAPATDRVASYFHTGGTTGLPKVAQQRFSGILYNAWVGAHILFNERDVMMCPLPLFHVFGAVVVLGMATASGAELVMPTPAGYRGKGVFDNFWKLIERYRATFLITVPTAISALMQRPVNADISSLQLAISGSAALPVELYRRFEAAAGLSICEGYGMTEATCLIAVNPPRGPKKSGSVGLPVPHTQVKIVDPVTQMQCVTGEVGEICVASPGVYGGHTYTEAAKNADLYYPDRTGAPAFLRTGDLGKLDEDGYLFITGRSKDLIIRGGHNIDPAEIESALAAHPDVAFVGAIGQPDPHAGELPCAYVELVSGADVTVEALMAHAKATIHERAAVPKYIEVLPELPKTAVGKVFKPALRKLAIARVLNRAFAAEGVDASVVAVEEDRKRGLVAFIGKGPALKEAVLRDVMAKFTITWDWA</sequence>
<proteinExistence type="inferred from homology"/>
<dbReference type="InterPro" id="IPR045851">
    <property type="entry name" value="AMP-bd_C_sf"/>
</dbReference>
<dbReference type="Gene3D" id="3.40.50.12780">
    <property type="entry name" value="N-terminal domain of ligase-like"/>
    <property type="match status" value="1"/>
</dbReference>
<dbReference type="PANTHER" id="PTHR43201">
    <property type="entry name" value="ACYL-COA SYNTHETASE"/>
    <property type="match status" value="1"/>
</dbReference>
<feature type="domain" description="AMP-binding enzyme C-terminal" evidence="4">
    <location>
        <begin position="486"/>
        <end position="562"/>
    </location>
</feature>
<dbReference type="SUPFAM" id="SSF56801">
    <property type="entry name" value="Acetyl-CoA synthetase-like"/>
    <property type="match status" value="1"/>
</dbReference>
<evidence type="ECO:0000313" key="6">
    <source>
        <dbReference type="Proteomes" id="UP000242447"/>
    </source>
</evidence>
<dbReference type="EC" id="6.2.1.-" evidence="5"/>
<dbReference type="Pfam" id="PF13193">
    <property type="entry name" value="AMP-binding_C"/>
    <property type="match status" value="1"/>
</dbReference>
<dbReference type="KEGG" id="kro:BVG79_01665"/>
<dbReference type="RefSeq" id="WP_085786462.1">
    <property type="nucleotide sequence ID" value="NZ_CP019937.1"/>
</dbReference>
<dbReference type="GO" id="GO:0031956">
    <property type="term" value="F:medium-chain fatty acid-CoA ligase activity"/>
    <property type="evidence" value="ECO:0007669"/>
    <property type="project" value="TreeGrafter"/>
</dbReference>
<dbReference type="PANTHER" id="PTHR43201:SF5">
    <property type="entry name" value="MEDIUM-CHAIN ACYL-COA LIGASE ACSF2, MITOCHONDRIAL"/>
    <property type="match status" value="1"/>
</dbReference>
<evidence type="ECO:0000256" key="2">
    <source>
        <dbReference type="ARBA" id="ARBA00022598"/>
    </source>
</evidence>
<dbReference type="InterPro" id="IPR000873">
    <property type="entry name" value="AMP-dep_synth/lig_dom"/>
</dbReference>
<dbReference type="GO" id="GO:0006631">
    <property type="term" value="P:fatty acid metabolic process"/>
    <property type="evidence" value="ECO:0007669"/>
    <property type="project" value="TreeGrafter"/>
</dbReference>
<dbReference type="Proteomes" id="UP000242447">
    <property type="component" value="Chromosome"/>
</dbReference>
<organism evidence="5 6">
    <name type="scientific">Ketogulonicigenium robustum</name>
    <dbReference type="NCBI Taxonomy" id="92947"/>
    <lineage>
        <taxon>Bacteria</taxon>
        <taxon>Pseudomonadati</taxon>
        <taxon>Pseudomonadota</taxon>
        <taxon>Alphaproteobacteria</taxon>
        <taxon>Rhodobacterales</taxon>
        <taxon>Roseobacteraceae</taxon>
        <taxon>Ketogulonicigenium</taxon>
    </lineage>
</organism>
<dbReference type="NCBIfam" id="NF005714">
    <property type="entry name" value="PRK07529.1"/>
    <property type="match status" value="1"/>
</dbReference>
<reference evidence="5 6" key="1">
    <citation type="submission" date="2017-02" db="EMBL/GenBank/DDBJ databases">
        <title>Ketogulonicigenium robustum SPU B003 Genome sequencing and assembly.</title>
        <authorList>
            <person name="Li Y."/>
            <person name="Liu L."/>
            <person name="Wang C."/>
            <person name="Zhang M."/>
            <person name="Zhang T."/>
            <person name="Zhang Y."/>
        </authorList>
    </citation>
    <scope>NUCLEOTIDE SEQUENCE [LARGE SCALE GENOMIC DNA]</scope>
    <source>
        <strain evidence="5 6">SPU_B003</strain>
    </source>
</reference>
<dbReference type="InterPro" id="IPR025110">
    <property type="entry name" value="AMP-bd_C"/>
</dbReference>
<dbReference type="OrthoDB" id="9803968at2"/>
<gene>
    <name evidence="5" type="ORF">BVG79_01665</name>
</gene>
<dbReference type="STRING" id="92947.BVG79_01665"/>
<comment type="similarity">
    <text evidence="1">Belongs to the ATP-dependent AMP-binding enzyme family.</text>
</comment>